<dbReference type="GO" id="GO:0000155">
    <property type="term" value="F:phosphorelay sensor kinase activity"/>
    <property type="evidence" value="ECO:0007669"/>
    <property type="project" value="InterPro"/>
</dbReference>
<name>A0A5C1YFL5_9MICO</name>
<dbReference type="GO" id="GO:0016020">
    <property type="term" value="C:membrane"/>
    <property type="evidence" value="ECO:0007669"/>
    <property type="project" value="InterPro"/>
</dbReference>
<keyword evidence="7" id="KW-0067">ATP-binding</keyword>
<dbReference type="GO" id="GO:0005524">
    <property type="term" value="F:ATP binding"/>
    <property type="evidence" value="ECO:0007669"/>
    <property type="project" value="UniProtKB-KW"/>
</dbReference>
<dbReference type="CDD" id="cd16917">
    <property type="entry name" value="HATPase_UhpB-NarQ-NarX-like"/>
    <property type="match status" value="1"/>
</dbReference>
<dbReference type="Proteomes" id="UP000324678">
    <property type="component" value="Chromosome"/>
</dbReference>
<keyword evidence="9" id="KW-0812">Transmembrane</keyword>
<feature type="transmembrane region" description="Helical" evidence="9">
    <location>
        <begin position="47"/>
        <end position="63"/>
    </location>
</feature>
<feature type="transmembrane region" description="Helical" evidence="9">
    <location>
        <begin position="140"/>
        <end position="157"/>
    </location>
</feature>
<evidence type="ECO:0000256" key="2">
    <source>
        <dbReference type="ARBA" id="ARBA00012438"/>
    </source>
</evidence>
<dbReference type="SUPFAM" id="SSF55874">
    <property type="entry name" value="ATPase domain of HSP90 chaperone/DNA topoisomerase II/histidine kinase"/>
    <property type="match status" value="1"/>
</dbReference>
<evidence type="ECO:0000259" key="10">
    <source>
        <dbReference type="Pfam" id="PF02518"/>
    </source>
</evidence>
<dbReference type="InterPro" id="IPR050482">
    <property type="entry name" value="Sensor_HK_TwoCompSys"/>
</dbReference>
<dbReference type="EMBL" id="CP043505">
    <property type="protein sequence ID" value="QEO13797.1"/>
    <property type="molecule type" value="Genomic_DNA"/>
</dbReference>
<dbReference type="EC" id="2.7.13.3" evidence="2"/>
<dbReference type="GO" id="GO:0046983">
    <property type="term" value="F:protein dimerization activity"/>
    <property type="evidence" value="ECO:0007669"/>
    <property type="project" value="InterPro"/>
</dbReference>
<protein>
    <recommendedName>
        <fullName evidence="2">histidine kinase</fullName>
        <ecNumber evidence="2">2.7.13.3</ecNumber>
    </recommendedName>
</protein>
<evidence type="ECO:0000256" key="5">
    <source>
        <dbReference type="ARBA" id="ARBA00022741"/>
    </source>
</evidence>
<evidence type="ECO:0000256" key="7">
    <source>
        <dbReference type="ARBA" id="ARBA00022840"/>
    </source>
</evidence>
<dbReference type="InterPro" id="IPR036890">
    <property type="entry name" value="HATPase_C_sf"/>
</dbReference>
<dbReference type="Gene3D" id="1.20.5.1930">
    <property type="match status" value="1"/>
</dbReference>
<evidence type="ECO:0000313" key="14">
    <source>
        <dbReference type="Proteomes" id="UP000324678"/>
    </source>
</evidence>
<evidence type="ECO:0000256" key="4">
    <source>
        <dbReference type="ARBA" id="ARBA00022679"/>
    </source>
</evidence>
<feature type="transmembrane region" description="Helical" evidence="9">
    <location>
        <begin position="70"/>
        <end position="87"/>
    </location>
</feature>
<sequence>MSAVRSLWNAPAAVPSPPRRVWRDWVLVAIVPVLALVEASARPELPWRWVWGILLAALAATLLWRRQRPFTMLAIAFGTTTVTGLIVGGEPESFTAVYFLVLLYALLRWGSGRAMVGGGALVIAGTALSFLRAPNEVGDLIGAIAVIVTTCSIALAVRWRAAARVRELDRARLLERERLARDLHDTVAHHVSAIAIQAQAGGAVAAADPARAAEVLAVIEGEASRTLDEMRSMVRMLRRDDGRADAPELAPAPDLDAVRALENGAAAPPVHVHVDDDPDRTADVSSAPLPPAVAATVFRIAQEGVTNARRHAAGATRVDVLVRIDDDGVRLDVRDDGRSAPTASPGYGIAGMLERAALVGGTCSTGPAPGGGWVVTAVLPRSGWADRGQEDA</sequence>
<dbReference type="InterPro" id="IPR003594">
    <property type="entry name" value="HATPase_dom"/>
</dbReference>
<dbReference type="Gene3D" id="3.30.565.10">
    <property type="entry name" value="Histidine kinase-like ATPase, C-terminal domain"/>
    <property type="match status" value="1"/>
</dbReference>
<evidence type="ECO:0000256" key="3">
    <source>
        <dbReference type="ARBA" id="ARBA00022553"/>
    </source>
</evidence>
<feature type="transmembrane region" description="Helical" evidence="9">
    <location>
        <begin position="116"/>
        <end position="134"/>
    </location>
</feature>
<feature type="domain" description="DUF7134" evidence="12">
    <location>
        <begin position="21"/>
        <end position="164"/>
    </location>
</feature>
<evidence type="ECO:0000256" key="6">
    <source>
        <dbReference type="ARBA" id="ARBA00022777"/>
    </source>
</evidence>
<evidence type="ECO:0000259" key="11">
    <source>
        <dbReference type="Pfam" id="PF07730"/>
    </source>
</evidence>
<dbReference type="AlphaFoldDB" id="A0A5C1YFL5"/>
<feature type="transmembrane region" description="Helical" evidence="9">
    <location>
        <begin position="21"/>
        <end position="41"/>
    </location>
</feature>
<dbReference type="RefSeq" id="WP_149159820.1">
    <property type="nucleotide sequence ID" value="NZ_CP043505.1"/>
</dbReference>
<proteinExistence type="predicted"/>
<dbReference type="InterPro" id="IPR011712">
    <property type="entry name" value="Sig_transdc_His_kin_sub3_dim/P"/>
</dbReference>
<keyword evidence="3" id="KW-0597">Phosphoprotein</keyword>
<feature type="domain" description="Signal transduction histidine kinase subgroup 3 dimerisation and phosphoacceptor" evidence="11">
    <location>
        <begin position="175"/>
        <end position="240"/>
    </location>
</feature>
<accession>A0A5C1YFL5</accession>
<dbReference type="InterPro" id="IPR055558">
    <property type="entry name" value="DUF7134"/>
</dbReference>
<feature type="domain" description="Histidine kinase/HSP90-like ATPase" evidence="10">
    <location>
        <begin position="296"/>
        <end position="381"/>
    </location>
</feature>
<dbReference type="OrthoDB" id="227596at2"/>
<reference evidence="13 14" key="1">
    <citation type="submission" date="2019-09" db="EMBL/GenBank/DDBJ databases">
        <title>Genome sequencing of strain KACC 19306.</title>
        <authorList>
            <person name="Heo J."/>
            <person name="Kim S.-J."/>
            <person name="Kim J.-S."/>
            <person name="Hong S.-B."/>
            <person name="Kwon S.-W."/>
        </authorList>
    </citation>
    <scope>NUCLEOTIDE SEQUENCE [LARGE SCALE GENOMIC DNA]</scope>
    <source>
        <strain evidence="13 14">KACC 19306</strain>
    </source>
</reference>
<evidence type="ECO:0000256" key="1">
    <source>
        <dbReference type="ARBA" id="ARBA00000085"/>
    </source>
</evidence>
<keyword evidence="9" id="KW-1133">Transmembrane helix</keyword>
<keyword evidence="8" id="KW-0902">Two-component regulatory system</keyword>
<comment type="catalytic activity">
    <reaction evidence="1">
        <text>ATP + protein L-histidine = ADP + protein N-phospho-L-histidine.</text>
        <dbReference type="EC" id="2.7.13.3"/>
    </reaction>
</comment>
<evidence type="ECO:0000256" key="9">
    <source>
        <dbReference type="SAM" id="Phobius"/>
    </source>
</evidence>
<keyword evidence="5" id="KW-0547">Nucleotide-binding</keyword>
<organism evidence="13 14">
    <name type="scientific">Agromyces intestinalis</name>
    <dbReference type="NCBI Taxonomy" id="2592652"/>
    <lineage>
        <taxon>Bacteria</taxon>
        <taxon>Bacillati</taxon>
        <taxon>Actinomycetota</taxon>
        <taxon>Actinomycetes</taxon>
        <taxon>Micrococcales</taxon>
        <taxon>Microbacteriaceae</taxon>
        <taxon>Agromyces</taxon>
    </lineage>
</organism>
<keyword evidence="4" id="KW-0808">Transferase</keyword>
<dbReference type="Pfam" id="PF07730">
    <property type="entry name" value="HisKA_3"/>
    <property type="match status" value="1"/>
</dbReference>
<evidence type="ECO:0000259" key="12">
    <source>
        <dbReference type="Pfam" id="PF23539"/>
    </source>
</evidence>
<keyword evidence="14" id="KW-1185">Reference proteome</keyword>
<evidence type="ECO:0000313" key="13">
    <source>
        <dbReference type="EMBL" id="QEO13797.1"/>
    </source>
</evidence>
<keyword evidence="9" id="KW-0472">Membrane</keyword>
<dbReference type="Pfam" id="PF02518">
    <property type="entry name" value="HATPase_c"/>
    <property type="match status" value="1"/>
</dbReference>
<dbReference type="Pfam" id="PF23539">
    <property type="entry name" value="DUF7134"/>
    <property type="match status" value="1"/>
</dbReference>
<gene>
    <name evidence="13" type="ORF">FLP10_04685</name>
</gene>
<dbReference type="PANTHER" id="PTHR24421">
    <property type="entry name" value="NITRATE/NITRITE SENSOR PROTEIN NARX-RELATED"/>
    <property type="match status" value="1"/>
</dbReference>
<evidence type="ECO:0000256" key="8">
    <source>
        <dbReference type="ARBA" id="ARBA00023012"/>
    </source>
</evidence>
<dbReference type="KEGG" id="ail:FLP10_04685"/>
<keyword evidence="6 13" id="KW-0418">Kinase</keyword>
<dbReference type="PANTHER" id="PTHR24421:SF10">
    <property type="entry name" value="NITRATE_NITRITE SENSOR PROTEIN NARQ"/>
    <property type="match status" value="1"/>
</dbReference>